<keyword evidence="3" id="KW-1185">Reference proteome</keyword>
<protein>
    <recommendedName>
        <fullName evidence="1">F-box domain-containing protein</fullName>
    </recommendedName>
</protein>
<gene>
    <name evidence="2" type="ORF">PIB30_022169</name>
</gene>
<feature type="domain" description="F-box" evidence="1">
    <location>
        <begin position="16"/>
        <end position="62"/>
    </location>
</feature>
<dbReference type="Pfam" id="PF00646">
    <property type="entry name" value="F-box"/>
    <property type="match status" value="1"/>
</dbReference>
<reference evidence="2 3" key="1">
    <citation type="journal article" date="2023" name="Plants (Basel)">
        <title>Bridging the Gap: Combining Genomics and Transcriptomics Approaches to Understand Stylosanthes scabra, an Orphan Legume from the Brazilian Caatinga.</title>
        <authorList>
            <person name="Ferreira-Neto J.R.C."/>
            <person name="da Silva M.D."/>
            <person name="Binneck E."/>
            <person name="de Melo N.F."/>
            <person name="da Silva R.H."/>
            <person name="de Melo A.L.T.M."/>
            <person name="Pandolfi V."/>
            <person name="Bustamante F.O."/>
            <person name="Brasileiro-Vidal A.C."/>
            <person name="Benko-Iseppon A.M."/>
        </authorList>
    </citation>
    <scope>NUCLEOTIDE SEQUENCE [LARGE SCALE GENOMIC DNA]</scope>
    <source>
        <tissue evidence="2">Leaves</tissue>
    </source>
</reference>
<evidence type="ECO:0000313" key="2">
    <source>
        <dbReference type="EMBL" id="MED6181731.1"/>
    </source>
</evidence>
<dbReference type="CDD" id="cd09917">
    <property type="entry name" value="F-box_SF"/>
    <property type="match status" value="1"/>
</dbReference>
<evidence type="ECO:0000259" key="1">
    <source>
        <dbReference type="PROSITE" id="PS50181"/>
    </source>
</evidence>
<dbReference type="EMBL" id="JASCZI010181317">
    <property type="protein sequence ID" value="MED6181731.1"/>
    <property type="molecule type" value="Genomic_DNA"/>
</dbReference>
<dbReference type="PROSITE" id="PS50181">
    <property type="entry name" value="FBOX"/>
    <property type="match status" value="1"/>
</dbReference>
<proteinExistence type="predicted"/>
<dbReference type="InterPro" id="IPR001810">
    <property type="entry name" value="F-box_dom"/>
</dbReference>
<dbReference type="Gene3D" id="1.20.1280.50">
    <property type="match status" value="1"/>
</dbReference>
<organism evidence="2 3">
    <name type="scientific">Stylosanthes scabra</name>
    <dbReference type="NCBI Taxonomy" id="79078"/>
    <lineage>
        <taxon>Eukaryota</taxon>
        <taxon>Viridiplantae</taxon>
        <taxon>Streptophyta</taxon>
        <taxon>Embryophyta</taxon>
        <taxon>Tracheophyta</taxon>
        <taxon>Spermatophyta</taxon>
        <taxon>Magnoliopsida</taxon>
        <taxon>eudicotyledons</taxon>
        <taxon>Gunneridae</taxon>
        <taxon>Pentapetalae</taxon>
        <taxon>rosids</taxon>
        <taxon>fabids</taxon>
        <taxon>Fabales</taxon>
        <taxon>Fabaceae</taxon>
        <taxon>Papilionoideae</taxon>
        <taxon>50 kb inversion clade</taxon>
        <taxon>dalbergioids sensu lato</taxon>
        <taxon>Dalbergieae</taxon>
        <taxon>Pterocarpus clade</taxon>
        <taxon>Stylosanthes</taxon>
    </lineage>
</organism>
<dbReference type="InterPro" id="IPR036047">
    <property type="entry name" value="F-box-like_dom_sf"/>
</dbReference>
<accession>A0ABU6W8K5</accession>
<comment type="caution">
    <text evidence="2">The sequence shown here is derived from an EMBL/GenBank/DDBJ whole genome shotgun (WGS) entry which is preliminary data.</text>
</comment>
<sequence length="261" mass="29702">MSDIPPCNFEIPSDIPPEIPVLPDDVMCEIFERCNGITIQNVRRTCRHWCRIIGSHEFVTRLSNRWSSRGCFLFAHFGYSFTWTTSLDWIMKLDSRTGQATEFTLPFLINHDGWFEVLGLKMVFSAFITAVLGVKQPTYVTLDGAVYWISGTVEGIGTQTQYIASFCIMSLGVRSSYPMKQRRIVIAYWQKMGISTSRPMITTKIPTVPSCGGWIRMVTMCSGFVFTSIMATSPLKFLQSLPTEHPFISWRSILTLKTWTS</sequence>
<evidence type="ECO:0000313" key="3">
    <source>
        <dbReference type="Proteomes" id="UP001341840"/>
    </source>
</evidence>
<dbReference type="Proteomes" id="UP001341840">
    <property type="component" value="Unassembled WGS sequence"/>
</dbReference>
<dbReference type="SUPFAM" id="SSF81383">
    <property type="entry name" value="F-box domain"/>
    <property type="match status" value="1"/>
</dbReference>
<dbReference type="SMART" id="SM00256">
    <property type="entry name" value="FBOX"/>
    <property type="match status" value="1"/>
</dbReference>
<name>A0ABU6W8K5_9FABA</name>